<feature type="domain" description="Protein kinase" evidence="7">
    <location>
        <begin position="329"/>
        <end position="609"/>
    </location>
</feature>
<dbReference type="PANTHER" id="PTHR47987:SF11">
    <property type="entry name" value="RECEPTOR-LIKE CYTOSOLIC SERINE_THREONINE-PROTEIN KINASE RBK1 ISOFORM X1"/>
    <property type="match status" value="1"/>
</dbReference>
<reference evidence="8 9" key="1">
    <citation type="journal article" date="2016" name="Sci. Rep.">
        <title>The Dendrobium catenatum Lindl. genome sequence provides insights into polysaccharide synthase, floral development and adaptive evolution.</title>
        <authorList>
            <person name="Zhang G.Q."/>
            <person name="Xu Q."/>
            <person name="Bian C."/>
            <person name="Tsai W.C."/>
            <person name="Yeh C.M."/>
            <person name="Liu K.W."/>
            <person name="Yoshida K."/>
            <person name="Zhang L.S."/>
            <person name="Chang S.B."/>
            <person name="Chen F."/>
            <person name="Shi Y."/>
            <person name="Su Y.Y."/>
            <person name="Zhang Y.Q."/>
            <person name="Chen L.J."/>
            <person name="Yin Y."/>
            <person name="Lin M."/>
            <person name="Huang H."/>
            <person name="Deng H."/>
            <person name="Wang Z.W."/>
            <person name="Zhu S.L."/>
            <person name="Zhao X."/>
            <person name="Deng C."/>
            <person name="Niu S.C."/>
            <person name="Huang J."/>
            <person name="Wang M."/>
            <person name="Liu G.H."/>
            <person name="Yang H.J."/>
            <person name="Xiao X.J."/>
            <person name="Hsiao Y.Y."/>
            <person name="Wu W.L."/>
            <person name="Chen Y.Y."/>
            <person name="Mitsuda N."/>
            <person name="Ohme-Takagi M."/>
            <person name="Luo Y.B."/>
            <person name="Van de Peer Y."/>
            <person name="Liu Z.J."/>
        </authorList>
    </citation>
    <scope>NUCLEOTIDE SEQUENCE [LARGE SCALE GENOMIC DNA]</scope>
    <source>
        <tissue evidence="8">The whole plant</tissue>
    </source>
</reference>
<dbReference type="PANTHER" id="PTHR47987">
    <property type="entry name" value="OS08G0249100 PROTEIN"/>
    <property type="match status" value="1"/>
</dbReference>
<dbReference type="InterPro" id="IPR017441">
    <property type="entry name" value="Protein_kinase_ATP_BS"/>
</dbReference>
<evidence type="ECO:0000256" key="2">
    <source>
        <dbReference type="ARBA" id="ARBA00022679"/>
    </source>
</evidence>
<dbReference type="Pfam" id="PF07714">
    <property type="entry name" value="PK_Tyr_Ser-Thr"/>
    <property type="match status" value="1"/>
</dbReference>
<dbReference type="FunFam" id="3.30.200.20:FF:000268">
    <property type="entry name" value="probable receptor-like serine/threonine-protein kinase At5g57670"/>
    <property type="match status" value="1"/>
</dbReference>
<reference evidence="8 9" key="2">
    <citation type="journal article" date="2017" name="Nature">
        <title>The Apostasia genome and the evolution of orchids.</title>
        <authorList>
            <person name="Zhang G.Q."/>
            <person name="Liu K.W."/>
            <person name="Li Z."/>
            <person name="Lohaus R."/>
            <person name="Hsiao Y.Y."/>
            <person name="Niu S.C."/>
            <person name="Wang J.Y."/>
            <person name="Lin Y.C."/>
            <person name="Xu Q."/>
            <person name="Chen L.J."/>
            <person name="Yoshida K."/>
            <person name="Fujiwara S."/>
            <person name="Wang Z.W."/>
            <person name="Zhang Y.Q."/>
            <person name="Mitsuda N."/>
            <person name="Wang M."/>
            <person name="Liu G.H."/>
            <person name="Pecoraro L."/>
            <person name="Huang H.X."/>
            <person name="Xiao X.J."/>
            <person name="Lin M."/>
            <person name="Wu X.Y."/>
            <person name="Wu W.L."/>
            <person name="Chen Y.Y."/>
            <person name="Chang S.B."/>
            <person name="Sakamoto S."/>
            <person name="Ohme-Takagi M."/>
            <person name="Yagi M."/>
            <person name="Zeng S.J."/>
            <person name="Shen C.Y."/>
            <person name="Yeh C.M."/>
            <person name="Luo Y.B."/>
            <person name="Tsai W.C."/>
            <person name="Van de Peer Y."/>
            <person name="Liu Z.J."/>
        </authorList>
    </citation>
    <scope>NUCLEOTIDE SEQUENCE [LARGE SCALE GENOMIC DNA]</scope>
    <source>
        <tissue evidence="8">The whole plant</tissue>
    </source>
</reference>
<name>A0A2I0VQH9_9ASPA</name>
<dbReference type="Proteomes" id="UP000233837">
    <property type="component" value="Unassembled WGS sequence"/>
</dbReference>
<keyword evidence="4 8" id="KW-0418">Kinase</keyword>
<dbReference type="InterPro" id="IPR001245">
    <property type="entry name" value="Ser-Thr/Tyr_kinase_cat_dom"/>
</dbReference>
<dbReference type="SUPFAM" id="SSF56112">
    <property type="entry name" value="Protein kinase-like (PK-like)"/>
    <property type="match status" value="1"/>
</dbReference>
<evidence type="ECO:0000256" key="3">
    <source>
        <dbReference type="ARBA" id="ARBA00022741"/>
    </source>
</evidence>
<keyword evidence="8" id="KW-0675">Receptor</keyword>
<organism evidence="8 9">
    <name type="scientific">Dendrobium catenatum</name>
    <dbReference type="NCBI Taxonomy" id="906689"/>
    <lineage>
        <taxon>Eukaryota</taxon>
        <taxon>Viridiplantae</taxon>
        <taxon>Streptophyta</taxon>
        <taxon>Embryophyta</taxon>
        <taxon>Tracheophyta</taxon>
        <taxon>Spermatophyta</taxon>
        <taxon>Magnoliopsida</taxon>
        <taxon>Liliopsida</taxon>
        <taxon>Asparagales</taxon>
        <taxon>Orchidaceae</taxon>
        <taxon>Epidendroideae</taxon>
        <taxon>Malaxideae</taxon>
        <taxon>Dendrobiinae</taxon>
        <taxon>Dendrobium</taxon>
    </lineage>
</organism>
<feature type="binding site" evidence="6">
    <location>
        <position position="357"/>
    </location>
    <ligand>
        <name>ATP</name>
        <dbReference type="ChEBI" id="CHEBI:30616"/>
    </ligand>
</feature>
<accession>A0A2I0VQH9</accession>
<keyword evidence="5 6" id="KW-0067">ATP-binding</keyword>
<evidence type="ECO:0000256" key="6">
    <source>
        <dbReference type="PROSITE-ProRule" id="PRU10141"/>
    </source>
</evidence>
<protein>
    <submittedName>
        <fullName evidence="8">Receptor-like cytosolic serine/threonine-protein kinase RBK1</fullName>
    </submittedName>
</protein>
<dbReference type="PROSITE" id="PS00108">
    <property type="entry name" value="PROTEIN_KINASE_ST"/>
    <property type="match status" value="1"/>
</dbReference>
<proteinExistence type="predicted"/>
<dbReference type="AlphaFoldDB" id="A0A2I0VQH9"/>
<dbReference type="PROSITE" id="PS50011">
    <property type="entry name" value="PROTEIN_KINASE_DOM"/>
    <property type="match status" value="1"/>
</dbReference>
<dbReference type="Gene3D" id="1.10.510.10">
    <property type="entry name" value="Transferase(Phosphotransferase) domain 1"/>
    <property type="match status" value="1"/>
</dbReference>
<dbReference type="FunFam" id="1.10.510.10:FF:000284">
    <property type="entry name" value="Putative receptor-like serine/threonine-protein kinase"/>
    <property type="match status" value="1"/>
</dbReference>
<dbReference type="SMART" id="SM00220">
    <property type="entry name" value="S_TKc"/>
    <property type="match status" value="1"/>
</dbReference>
<dbReference type="GO" id="GO:0004674">
    <property type="term" value="F:protein serine/threonine kinase activity"/>
    <property type="evidence" value="ECO:0007669"/>
    <property type="project" value="UniProtKB-KW"/>
</dbReference>
<keyword evidence="9" id="KW-1185">Reference proteome</keyword>
<dbReference type="InterPro" id="IPR046958">
    <property type="entry name" value="RBK1/2/STUNTED"/>
</dbReference>
<dbReference type="InterPro" id="IPR008271">
    <property type="entry name" value="Ser/Thr_kinase_AS"/>
</dbReference>
<evidence type="ECO:0000313" key="8">
    <source>
        <dbReference type="EMBL" id="PKU65666.1"/>
    </source>
</evidence>
<dbReference type="PROSITE" id="PS00107">
    <property type="entry name" value="PROTEIN_KINASE_ATP"/>
    <property type="match status" value="1"/>
</dbReference>
<dbReference type="InterPro" id="IPR011009">
    <property type="entry name" value="Kinase-like_dom_sf"/>
</dbReference>
<dbReference type="Gene3D" id="3.30.200.20">
    <property type="entry name" value="Phosphorylase Kinase, domain 1"/>
    <property type="match status" value="1"/>
</dbReference>
<evidence type="ECO:0000259" key="7">
    <source>
        <dbReference type="PROSITE" id="PS50011"/>
    </source>
</evidence>
<keyword evidence="3 6" id="KW-0547">Nucleotide-binding</keyword>
<sequence>MVVENGFNDEEKGERNCVLVGFQIDGDGRELLGWAITNLAEEGDRLVAVNVSRNQDLSRAGTPSLIKVLDDCLAEHEELCRRKKIILAGRVARGSSIKKVLVKEAEICLAKAVVVGANKNFSLGGYASLAKYCAKKLPSTIALIAVHKGKIIFERAGAAAAAKPLSVTGREHKPNLRSFLHPSVGMDAEVIEPITRSKSDVKNPKLYNFGDKVVKRIRKESRNYCLLDHEKMRERNVSSISVLVKKLPEAKPGWPLLRRAVTANIEALKGSEARKMSVIHWVMKLPDRSLPATQSQFDLVKELEIILEMNSSFCKFFQYEELQNYTSYFSPENLIGKGGNSRVFKGSLSDGQQVAIKLSKLSEESSRDFLLEVDIVTRLQHDRVVPLIGICVEDDNLLSVYSYFSRGNLEENLHDKRAKAALDWDRRFKVAVGIAEALSYLHDGYLRPIIHRDVKSSNILLSDDYNPQLSDFGLAIWAPTNAPYLTHSDVVGTFGYLAPEYFMHGKVSTKVDVYAFGVVLLELLTGRRPINDDSPKGQESLVMWATPILERGDIMEIIDRNLDGKYEEVQLQRMIMAASLCIRRAARRRPQMHQVVKILQGEEEIKPWMSYDVNNNLTEQDWQDDEAYPASSIGSHLGLALLDVDDDASVVSFEQNNLKSLDEYLQDRWSRSTSFD</sequence>
<gene>
    <name evidence="8" type="primary">RBK1</name>
    <name evidence="8" type="ORF">MA16_Dca009703</name>
</gene>
<dbReference type="STRING" id="906689.A0A2I0VQH9"/>
<evidence type="ECO:0000256" key="5">
    <source>
        <dbReference type="ARBA" id="ARBA00022840"/>
    </source>
</evidence>
<keyword evidence="1" id="KW-0723">Serine/threonine-protein kinase</keyword>
<evidence type="ECO:0000256" key="1">
    <source>
        <dbReference type="ARBA" id="ARBA00022527"/>
    </source>
</evidence>
<evidence type="ECO:0000313" key="9">
    <source>
        <dbReference type="Proteomes" id="UP000233837"/>
    </source>
</evidence>
<keyword evidence="2" id="KW-0808">Transferase</keyword>
<dbReference type="GO" id="GO:0005524">
    <property type="term" value="F:ATP binding"/>
    <property type="evidence" value="ECO:0007669"/>
    <property type="project" value="UniProtKB-UniRule"/>
</dbReference>
<evidence type="ECO:0000256" key="4">
    <source>
        <dbReference type="ARBA" id="ARBA00022777"/>
    </source>
</evidence>
<dbReference type="EMBL" id="KZ503318">
    <property type="protein sequence ID" value="PKU65666.1"/>
    <property type="molecule type" value="Genomic_DNA"/>
</dbReference>
<dbReference type="InterPro" id="IPR000719">
    <property type="entry name" value="Prot_kinase_dom"/>
</dbReference>